<evidence type="ECO:0000313" key="2">
    <source>
        <dbReference type="EMBL" id="SPO23490.1"/>
    </source>
</evidence>
<accession>A0A5C3E0K7</accession>
<sequence>MSMSAETRLGTVLHKLGSPCIGKGSRRKKENGIGGGQGGPKWRQGSQEAKADACQSSSSLNELDAIYGSNALRRCALGLNLIEAYAKVKRTSMAYNVSVVCTICMSASIANRTGASVQEASGAIAQSGWGARSYIGCLSLHRKQAYLEAWPGAVHLLIAGWLHAVFGSIVQAGHLAWVMLRAHRQSSSTSKVGQKRVGAMQSSCGTWTWVSTLTPLFLESCKTCFGLHLTDGASSSGCCDKPA</sequence>
<dbReference type="EMBL" id="OOIN01000005">
    <property type="protein sequence ID" value="SPO23490.1"/>
    <property type="molecule type" value="Genomic_DNA"/>
</dbReference>
<dbReference type="Proteomes" id="UP000324022">
    <property type="component" value="Unassembled WGS sequence"/>
</dbReference>
<proteinExistence type="predicted"/>
<protein>
    <submittedName>
        <fullName evidence="2">Uncharacterized protein</fullName>
    </submittedName>
</protein>
<feature type="region of interest" description="Disordered" evidence="1">
    <location>
        <begin position="17"/>
        <end position="48"/>
    </location>
</feature>
<gene>
    <name evidence="2" type="ORF">UTRI_02169</name>
</gene>
<reference evidence="2 3" key="1">
    <citation type="submission" date="2018-03" db="EMBL/GenBank/DDBJ databases">
        <authorList>
            <person name="Guldener U."/>
        </authorList>
    </citation>
    <scope>NUCLEOTIDE SEQUENCE [LARGE SCALE GENOMIC DNA]</scope>
    <source>
        <strain evidence="2 3">NBRC100155</strain>
    </source>
</reference>
<dbReference type="AlphaFoldDB" id="A0A5C3E0K7"/>
<organism evidence="2 3">
    <name type="scientific">Ustilago trichophora</name>
    <dbReference type="NCBI Taxonomy" id="86804"/>
    <lineage>
        <taxon>Eukaryota</taxon>
        <taxon>Fungi</taxon>
        <taxon>Dikarya</taxon>
        <taxon>Basidiomycota</taxon>
        <taxon>Ustilaginomycotina</taxon>
        <taxon>Ustilaginomycetes</taxon>
        <taxon>Ustilaginales</taxon>
        <taxon>Ustilaginaceae</taxon>
        <taxon>Ustilago</taxon>
    </lineage>
</organism>
<keyword evidence="3" id="KW-1185">Reference proteome</keyword>
<name>A0A5C3E0K7_9BASI</name>
<evidence type="ECO:0000313" key="3">
    <source>
        <dbReference type="Proteomes" id="UP000324022"/>
    </source>
</evidence>
<evidence type="ECO:0000256" key="1">
    <source>
        <dbReference type="SAM" id="MobiDB-lite"/>
    </source>
</evidence>